<dbReference type="GO" id="GO:0051536">
    <property type="term" value="F:iron-sulfur cluster binding"/>
    <property type="evidence" value="ECO:0007669"/>
    <property type="project" value="UniProtKB-KW"/>
</dbReference>
<dbReference type="AlphaFoldDB" id="A0A0S7BX13"/>
<feature type="domain" description="Radical SAM core" evidence="5">
    <location>
        <begin position="1"/>
        <end position="207"/>
    </location>
</feature>
<proteinExistence type="predicted"/>
<dbReference type="EMBL" id="DF968181">
    <property type="protein sequence ID" value="GAP41209.1"/>
    <property type="molecule type" value="Genomic_DNA"/>
</dbReference>
<keyword evidence="1" id="KW-0949">S-adenosyl-L-methionine</keyword>
<keyword evidence="3" id="KW-0408">Iron</keyword>
<evidence type="ECO:0000256" key="3">
    <source>
        <dbReference type="ARBA" id="ARBA00023004"/>
    </source>
</evidence>
<organism evidence="6">
    <name type="scientific">Flexilinea flocculi</name>
    <dbReference type="NCBI Taxonomy" id="1678840"/>
    <lineage>
        <taxon>Bacteria</taxon>
        <taxon>Bacillati</taxon>
        <taxon>Chloroflexota</taxon>
        <taxon>Anaerolineae</taxon>
        <taxon>Anaerolineales</taxon>
        <taxon>Anaerolineaceae</taxon>
        <taxon>Flexilinea</taxon>
    </lineage>
</organism>
<dbReference type="InterPro" id="IPR013785">
    <property type="entry name" value="Aldolase_TIM"/>
</dbReference>
<evidence type="ECO:0000259" key="5">
    <source>
        <dbReference type="PROSITE" id="PS51918"/>
    </source>
</evidence>
<dbReference type="CDD" id="cd01335">
    <property type="entry name" value="Radical_SAM"/>
    <property type="match status" value="1"/>
</dbReference>
<dbReference type="STRING" id="1678840.ATC1_131193"/>
<evidence type="ECO:0000256" key="4">
    <source>
        <dbReference type="ARBA" id="ARBA00023014"/>
    </source>
</evidence>
<dbReference type="SUPFAM" id="SSF102114">
    <property type="entry name" value="Radical SAM enzymes"/>
    <property type="match status" value="1"/>
</dbReference>
<dbReference type="InterPro" id="IPR050377">
    <property type="entry name" value="Radical_SAM_PqqE_MftC-like"/>
</dbReference>
<evidence type="ECO:0000256" key="1">
    <source>
        <dbReference type="ARBA" id="ARBA00022691"/>
    </source>
</evidence>
<evidence type="ECO:0000313" key="6">
    <source>
        <dbReference type="EMBL" id="GAP41209.1"/>
    </source>
</evidence>
<dbReference type="Proteomes" id="UP000053370">
    <property type="component" value="Unassembled WGS sequence"/>
</dbReference>
<dbReference type="PROSITE" id="PS51918">
    <property type="entry name" value="RADICAL_SAM"/>
    <property type="match status" value="1"/>
</dbReference>
<dbReference type="OrthoDB" id="9810775at2"/>
<evidence type="ECO:0000256" key="2">
    <source>
        <dbReference type="ARBA" id="ARBA00022723"/>
    </source>
</evidence>
<dbReference type="InterPro" id="IPR007197">
    <property type="entry name" value="rSAM"/>
</dbReference>
<keyword evidence="4" id="KW-0411">Iron-sulfur</keyword>
<dbReference type="GO" id="GO:0003824">
    <property type="term" value="F:catalytic activity"/>
    <property type="evidence" value="ECO:0007669"/>
    <property type="project" value="InterPro"/>
</dbReference>
<dbReference type="Pfam" id="PF04055">
    <property type="entry name" value="Radical_SAM"/>
    <property type="match status" value="1"/>
</dbReference>
<reference evidence="6" key="1">
    <citation type="journal article" date="2015" name="Genome Announc.">
        <title>Draft Genome Sequence of Anaerolineae Strain TC1, a Novel Isolate from a Methanogenic Wastewater Treatment System.</title>
        <authorList>
            <person name="Matsuura N."/>
            <person name="Tourlousse D.M."/>
            <person name="Sun L."/>
            <person name="Toyonaga M."/>
            <person name="Kuroda K."/>
            <person name="Ohashi A."/>
            <person name="Cruz R."/>
            <person name="Yamaguchi T."/>
            <person name="Sekiguchi Y."/>
        </authorList>
    </citation>
    <scope>NUCLEOTIDE SEQUENCE [LARGE SCALE GENOMIC DNA]</scope>
    <source>
        <strain evidence="6">TC1</strain>
    </source>
</reference>
<dbReference type="RefSeq" id="WP_062281966.1">
    <property type="nucleotide sequence ID" value="NZ_DF968181.1"/>
</dbReference>
<dbReference type="SFLD" id="SFLDS00029">
    <property type="entry name" value="Radical_SAM"/>
    <property type="match status" value="1"/>
</dbReference>
<dbReference type="PANTHER" id="PTHR11228">
    <property type="entry name" value="RADICAL SAM DOMAIN PROTEIN"/>
    <property type="match status" value="1"/>
</dbReference>
<dbReference type="SFLD" id="SFLDG01067">
    <property type="entry name" value="SPASM/twitch_domain_containing"/>
    <property type="match status" value="1"/>
</dbReference>
<keyword evidence="7" id="KW-1185">Reference proteome</keyword>
<dbReference type="Gene3D" id="3.20.20.70">
    <property type="entry name" value="Aldolase class I"/>
    <property type="match status" value="1"/>
</dbReference>
<dbReference type="InterPro" id="IPR058240">
    <property type="entry name" value="rSAM_sf"/>
</dbReference>
<protein>
    <submittedName>
        <fullName evidence="6">Radical SAM superfamily</fullName>
    </submittedName>
</protein>
<evidence type="ECO:0000313" key="7">
    <source>
        <dbReference type="Proteomes" id="UP000053370"/>
    </source>
</evidence>
<dbReference type="GO" id="GO:0046872">
    <property type="term" value="F:metal ion binding"/>
    <property type="evidence" value="ECO:0007669"/>
    <property type="project" value="UniProtKB-KW"/>
</dbReference>
<gene>
    <name evidence="6" type="ORF">ATC1_131193</name>
</gene>
<accession>A0A0S7BX13</accession>
<sequence length="322" mass="36579">MTNLIISNICNANCDFCFASSFLHERENHSKQKFMSFDEIRSYVHLFDQADIHDIRLLGGEPTLHPAFDEIIAFAKANSKHITIFTNGCLSEIALAALENLSPDECAIIMNMNAKISQEQIRTREKTLIRLGDKVISGYTITQPVFSLDSLIQTILDYNLQRIVRLGLSLPIFSKKNKALHPKQFPVAGHCLAQQSFTAFQYGIQIEPDCGFVRCMFSEDDFQILKKHDFHYVSCCSPVIDICSEGHFLHCFALSEKFYEKYHESMGIHEIRENLIERTNPWQISGIYPECGTCLYKRSGECCGGCLSMILNRFHPIGNSGN</sequence>
<name>A0A0S7BX13_9CHLR</name>
<dbReference type="PANTHER" id="PTHR11228:SF7">
    <property type="entry name" value="PQQA PEPTIDE CYCLASE"/>
    <property type="match status" value="1"/>
</dbReference>
<keyword evidence="2" id="KW-0479">Metal-binding</keyword>